<gene>
    <name evidence="2" type="ORF">ETD83_15460</name>
</gene>
<dbReference type="AlphaFoldDB" id="A0A5C4JC83"/>
<organism evidence="2 3">
    <name type="scientific">Actinomadura soli</name>
    <dbReference type="NCBI Taxonomy" id="2508997"/>
    <lineage>
        <taxon>Bacteria</taxon>
        <taxon>Bacillati</taxon>
        <taxon>Actinomycetota</taxon>
        <taxon>Actinomycetes</taxon>
        <taxon>Streptosporangiales</taxon>
        <taxon>Thermomonosporaceae</taxon>
        <taxon>Actinomadura</taxon>
    </lineage>
</organism>
<keyword evidence="1" id="KW-0812">Transmembrane</keyword>
<name>A0A5C4JC83_9ACTN</name>
<dbReference type="Proteomes" id="UP000309174">
    <property type="component" value="Unassembled WGS sequence"/>
</dbReference>
<dbReference type="EMBL" id="VCKW01000067">
    <property type="protein sequence ID" value="TMR01113.1"/>
    <property type="molecule type" value="Genomic_DNA"/>
</dbReference>
<reference evidence="2 3" key="1">
    <citation type="submission" date="2019-05" db="EMBL/GenBank/DDBJ databases">
        <title>Draft genome sequence of Actinomadura sp. 14C53.</title>
        <authorList>
            <person name="Saricaoglu S."/>
            <person name="Isik K."/>
        </authorList>
    </citation>
    <scope>NUCLEOTIDE SEQUENCE [LARGE SCALE GENOMIC DNA]</scope>
    <source>
        <strain evidence="2 3">14C53</strain>
    </source>
</reference>
<evidence type="ECO:0000313" key="2">
    <source>
        <dbReference type="EMBL" id="TMR01113.1"/>
    </source>
</evidence>
<keyword evidence="1" id="KW-1133">Transmembrane helix</keyword>
<sequence>MYNTPPVGGVGAGFGGAAITAPWLGVQAIWLGLALFTLLSTALAVKRILPTRKRIEPLSAAPVSEG</sequence>
<evidence type="ECO:0000256" key="1">
    <source>
        <dbReference type="SAM" id="Phobius"/>
    </source>
</evidence>
<accession>A0A5C4JC83</accession>
<proteinExistence type="predicted"/>
<evidence type="ECO:0000313" key="3">
    <source>
        <dbReference type="Proteomes" id="UP000309174"/>
    </source>
</evidence>
<feature type="transmembrane region" description="Helical" evidence="1">
    <location>
        <begin position="20"/>
        <end position="45"/>
    </location>
</feature>
<keyword evidence="1" id="KW-0472">Membrane</keyword>
<protein>
    <submittedName>
        <fullName evidence="2">Uncharacterized protein</fullName>
    </submittedName>
</protein>
<keyword evidence="3" id="KW-1185">Reference proteome</keyword>
<comment type="caution">
    <text evidence="2">The sequence shown here is derived from an EMBL/GenBank/DDBJ whole genome shotgun (WGS) entry which is preliminary data.</text>
</comment>
<dbReference type="RefSeq" id="WP_138645821.1">
    <property type="nucleotide sequence ID" value="NZ_VCKW01000067.1"/>
</dbReference>